<reference evidence="2 3" key="1">
    <citation type="submission" date="2018-06" db="EMBL/GenBank/DDBJ databases">
        <title>Comparative genomics reveals the genomic features of Rhizophagus irregularis, R. cerebriforme, R. diaphanum and Gigaspora rosea, and their symbiotic lifestyle signature.</title>
        <authorList>
            <person name="Morin E."/>
            <person name="San Clemente H."/>
            <person name="Chen E.C.H."/>
            <person name="De La Providencia I."/>
            <person name="Hainaut M."/>
            <person name="Kuo A."/>
            <person name="Kohler A."/>
            <person name="Murat C."/>
            <person name="Tang N."/>
            <person name="Roy S."/>
            <person name="Loubradou J."/>
            <person name="Henrissat B."/>
            <person name="Grigoriev I.V."/>
            <person name="Corradi N."/>
            <person name="Roux C."/>
            <person name="Martin F.M."/>
        </authorList>
    </citation>
    <scope>NUCLEOTIDE SEQUENCE [LARGE SCALE GENOMIC DNA]</scope>
    <source>
        <strain evidence="2 3">DAOM 227022</strain>
    </source>
</reference>
<keyword evidence="3" id="KW-1185">Reference proteome</keyword>
<organism evidence="2 3">
    <name type="scientific">Glomus cerebriforme</name>
    <dbReference type="NCBI Taxonomy" id="658196"/>
    <lineage>
        <taxon>Eukaryota</taxon>
        <taxon>Fungi</taxon>
        <taxon>Fungi incertae sedis</taxon>
        <taxon>Mucoromycota</taxon>
        <taxon>Glomeromycotina</taxon>
        <taxon>Glomeromycetes</taxon>
        <taxon>Glomerales</taxon>
        <taxon>Glomeraceae</taxon>
        <taxon>Glomus</taxon>
    </lineage>
</organism>
<dbReference type="Gene3D" id="3.80.10.10">
    <property type="entry name" value="Ribonuclease Inhibitor"/>
    <property type="match status" value="1"/>
</dbReference>
<feature type="region of interest" description="Disordered" evidence="1">
    <location>
        <begin position="121"/>
        <end position="149"/>
    </location>
</feature>
<dbReference type="EMBL" id="QKYT01000071">
    <property type="protein sequence ID" value="RIA94918.1"/>
    <property type="molecule type" value="Genomic_DNA"/>
</dbReference>
<dbReference type="OrthoDB" id="2344483at2759"/>
<evidence type="ECO:0000313" key="2">
    <source>
        <dbReference type="EMBL" id="RIA94918.1"/>
    </source>
</evidence>
<dbReference type="InterPro" id="IPR032675">
    <property type="entry name" value="LRR_dom_sf"/>
</dbReference>
<evidence type="ECO:0000313" key="3">
    <source>
        <dbReference type="Proteomes" id="UP000265703"/>
    </source>
</evidence>
<sequence>MTCKLLPDCLNDIFEFLEDDKKSLYSCLLVNRLWCEISVRILWKNIWDLQYNSIKSIKILSTLIAFLPNESRELLYKNGIFIPTPTTKTPLFDYVSFCKFISIGKINLMIEYFQEISVNDNNNDNNDDDDDDDNDDDNNNNNKKNNIINYDNGNDNKKLITREIIKIENCLSNLSELCCNSNIHSEFFYQISQICHNIQSITVEFKEMVSNELNDLIISQNNLKSISLIQSQLIIIFDYQNATLNDFKDELRYFHFQHLKILKFEFGCPKYEVLIDFIKINGKNLSFLHINRYHNLLNLVIPKFCPNLRSLCTILIEKETLISILNGCQHLESIQVMCGHLYIKEEDMFEVISEFSPKSFHELRLYNYAKSHISSKDLDSFFISWTKRIPQKSITFICLNVFDDLEKKNMKVIEKYKKLRVIKNAKIYL</sequence>
<protein>
    <recommendedName>
        <fullName evidence="4">F-box domain-containing protein</fullName>
    </recommendedName>
</protein>
<evidence type="ECO:0000256" key="1">
    <source>
        <dbReference type="SAM" id="MobiDB-lite"/>
    </source>
</evidence>
<proteinExistence type="predicted"/>
<gene>
    <name evidence="2" type="ORF">C1645_873159</name>
</gene>
<dbReference type="AlphaFoldDB" id="A0A397T9L7"/>
<evidence type="ECO:0008006" key="4">
    <source>
        <dbReference type="Google" id="ProtNLM"/>
    </source>
</evidence>
<comment type="caution">
    <text evidence="2">The sequence shown here is derived from an EMBL/GenBank/DDBJ whole genome shotgun (WGS) entry which is preliminary data.</text>
</comment>
<feature type="compositionally biased region" description="Low complexity" evidence="1">
    <location>
        <begin position="139"/>
        <end position="149"/>
    </location>
</feature>
<accession>A0A397T9L7</accession>
<feature type="compositionally biased region" description="Acidic residues" evidence="1">
    <location>
        <begin position="125"/>
        <end position="138"/>
    </location>
</feature>
<name>A0A397T9L7_9GLOM</name>
<dbReference type="Proteomes" id="UP000265703">
    <property type="component" value="Unassembled WGS sequence"/>
</dbReference>